<keyword evidence="4" id="KW-0274">FAD</keyword>
<reference evidence="9" key="1">
    <citation type="journal article" date="2014" name="Front. Microbiol.">
        <title>High frequency of phylogenetically diverse reductive dehalogenase-homologous genes in deep subseafloor sedimentary metagenomes.</title>
        <authorList>
            <person name="Kawai M."/>
            <person name="Futagami T."/>
            <person name="Toyoda A."/>
            <person name="Takaki Y."/>
            <person name="Nishi S."/>
            <person name="Hori S."/>
            <person name="Arai W."/>
            <person name="Tsubouchi T."/>
            <person name="Morono Y."/>
            <person name="Uchiyama I."/>
            <person name="Ito T."/>
            <person name="Fujiyama A."/>
            <person name="Inagaki F."/>
            <person name="Takami H."/>
        </authorList>
    </citation>
    <scope>NUCLEOTIDE SEQUENCE</scope>
    <source>
        <strain evidence="9">Expedition CK06-06</strain>
    </source>
</reference>
<feature type="domain" description="Pyridine nucleotide-disulphide oxidoreductase dimerisation" evidence="7">
    <location>
        <begin position="103"/>
        <end position="211"/>
    </location>
</feature>
<dbReference type="InterPro" id="IPR023753">
    <property type="entry name" value="FAD/NAD-binding_dom"/>
</dbReference>
<dbReference type="GO" id="GO:0006103">
    <property type="term" value="P:2-oxoglutarate metabolic process"/>
    <property type="evidence" value="ECO:0007669"/>
    <property type="project" value="TreeGrafter"/>
</dbReference>
<sequence length="222" mass="23250">SFLKNPSDKDKASVLEEVEKILLCIGRKPNTDEIGLENIRLKTDEKGWIAANEKMETGIAGVYAIGDVLGPAKVMLAHVASAEGLVAAENAMGGNKEMDYTAVPGAIFTTPEVANVGLTEAQAKKINNSVRADSVLFRTLGKAQVAGEIAGMAKIVSDADTGRILGVHIVGSHATDLIAEGTLAINSGCSVKDLTATIHAHPTFSEVMLEASFKALDRSLHG</sequence>
<comment type="cofactor">
    <cofactor evidence="1">
        <name>FAD</name>
        <dbReference type="ChEBI" id="CHEBI:57692"/>
    </cofactor>
</comment>
<dbReference type="AlphaFoldDB" id="X0ZXJ6"/>
<dbReference type="InterPro" id="IPR016156">
    <property type="entry name" value="FAD/NAD-linked_Rdtase_dimer_sf"/>
</dbReference>
<dbReference type="InterPro" id="IPR004099">
    <property type="entry name" value="Pyr_nucl-diS_OxRdtase_dimer"/>
</dbReference>
<evidence type="ECO:0000256" key="6">
    <source>
        <dbReference type="ARBA" id="ARBA00023027"/>
    </source>
</evidence>
<dbReference type="InterPro" id="IPR050151">
    <property type="entry name" value="Class-I_Pyr_Nuc-Dis_Oxidored"/>
</dbReference>
<dbReference type="GO" id="GO:0050660">
    <property type="term" value="F:flavin adenine dinucleotide binding"/>
    <property type="evidence" value="ECO:0007669"/>
    <property type="project" value="TreeGrafter"/>
</dbReference>
<evidence type="ECO:0000256" key="2">
    <source>
        <dbReference type="ARBA" id="ARBA00007532"/>
    </source>
</evidence>
<evidence type="ECO:0000259" key="7">
    <source>
        <dbReference type="Pfam" id="PF02852"/>
    </source>
</evidence>
<keyword evidence="5" id="KW-0560">Oxidoreductase</keyword>
<accession>X0ZXJ6</accession>
<evidence type="ECO:0008006" key="10">
    <source>
        <dbReference type="Google" id="ProtNLM"/>
    </source>
</evidence>
<keyword evidence="6" id="KW-0520">NAD</keyword>
<feature type="non-terminal residue" evidence="9">
    <location>
        <position position="1"/>
    </location>
</feature>
<protein>
    <recommendedName>
        <fullName evidence="10">Pyridine nucleotide-disulphide oxidoreductase dimerisation domain-containing protein</fullName>
    </recommendedName>
</protein>
<dbReference type="GO" id="GO:0004148">
    <property type="term" value="F:dihydrolipoyl dehydrogenase (NADH) activity"/>
    <property type="evidence" value="ECO:0007669"/>
    <property type="project" value="TreeGrafter"/>
</dbReference>
<keyword evidence="3" id="KW-0285">Flavoprotein</keyword>
<dbReference type="InterPro" id="IPR036188">
    <property type="entry name" value="FAD/NAD-bd_sf"/>
</dbReference>
<evidence type="ECO:0000256" key="1">
    <source>
        <dbReference type="ARBA" id="ARBA00001974"/>
    </source>
</evidence>
<comment type="similarity">
    <text evidence="2">Belongs to the class-I pyridine nucleotide-disulfide oxidoreductase family.</text>
</comment>
<evidence type="ECO:0000313" key="9">
    <source>
        <dbReference type="EMBL" id="GAG62612.1"/>
    </source>
</evidence>
<proteinExistence type="inferred from homology"/>
<dbReference type="SUPFAM" id="SSF55424">
    <property type="entry name" value="FAD/NAD-linked reductases, dimerisation (C-terminal) domain"/>
    <property type="match status" value="1"/>
</dbReference>
<gene>
    <name evidence="9" type="ORF">S01H4_14563</name>
</gene>
<dbReference type="EMBL" id="BART01006387">
    <property type="protein sequence ID" value="GAG62612.1"/>
    <property type="molecule type" value="Genomic_DNA"/>
</dbReference>
<dbReference type="PRINTS" id="PR00368">
    <property type="entry name" value="FADPNR"/>
</dbReference>
<dbReference type="PRINTS" id="PR00411">
    <property type="entry name" value="PNDRDTASEI"/>
</dbReference>
<dbReference type="Pfam" id="PF02852">
    <property type="entry name" value="Pyr_redox_dim"/>
    <property type="match status" value="1"/>
</dbReference>
<dbReference type="Gene3D" id="3.30.390.30">
    <property type="match status" value="1"/>
</dbReference>
<name>X0ZXJ6_9ZZZZ</name>
<dbReference type="FunFam" id="3.30.390.30:FF:000001">
    <property type="entry name" value="Dihydrolipoyl dehydrogenase"/>
    <property type="match status" value="1"/>
</dbReference>
<feature type="domain" description="FAD/NAD(P)-binding" evidence="8">
    <location>
        <begin position="16"/>
        <end position="84"/>
    </location>
</feature>
<evidence type="ECO:0000256" key="5">
    <source>
        <dbReference type="ARBA" id="ARBA00023002"/>
    </source>
</evidence>
<evidence type="ECO:0000259" key="8">
    <source>
        <dbReference type="Pfam" id="PF07992"/>
    </source>
</evidence>
<dbReference type="SUPFAM" id="SSF51905">
    <property type="entry name" value="FAD/NAD(P)-binding domain"/>
    <property type="match status" value="1"/>
</dbReference>
<dbReference type="Pfam" id="PF07992">
    <property type="entry name" value="Pyr_redox_2"/>
    <property type="match status" value="1"/>
</dbReference>
<comment type="caution">
    <text evidence="9">The sequence shown here is derived from an EMBL/GenBank/DDBJ whole genome shotgun (WGS) entry which is preliminary data.</text>
</comment>
<evidence type="ECO:0000256" key="3">
    <source>
        <dbReference type="ARBA" id="ARBA00022630"/>
    </source>
</evidence>
<evidence type="ECO:0000256" key="4">
    <source>
        <dbReference type="ARBA" id="ARBA00022827"/>
    </source>
</evidence>
<dbReference type="PANTHER" id="PTHR22912:SF217">
    <property type="entry name" value="DIHYDROLIPOYL DEHYDROGENASE"/>
    <property type="match status" value="1"/>
</dbReference>
<dbReference type="PANTHER" id="PTHR22912">
    <property type="entry name" value="DISULFIDE OXIDOREDUCTASE"/>
    <property type="match status" value="1"/>
</dbReference>
<organism evidence="9">
    <name type="scientific">marine sediment metagenome</name>
    <dbReference type="NCBI Taxonomy" id="412755"/>
    <lineage>
        <taxon>unclassified sequences</taxon>
        <taxon>metagenomes</taxon>
        <taxon>ecological metagenomes</taxon>
    </lineage>
</organism>
<dbReference type="Gene3D" id="3.50.50.60">
    <property type="entry name" value="FAD/NAD(P)-binding domain"/>
    <property type="match status" value="1"/>
</dbReference>